<dbReference type="AlphaFoldDB" id="A0AAW2K466"/>
<sequence>MIVPDDPVVSEWGTYMSMLTQELPSVPVVTQSMGRFGINDDYTGPSSYASPSDYAGPSSFAGPSDYAGTSSHAGPSVTNEQDDEPEANNFLNNEHVDSETDEVELEGLTTNNPENHDEVSIEVMMDVLGNNANGPTNQIQDHFDLNMPVASEPTNLYLVIPFFEATHPEVPADSIDIPLNT</sequence>
<comment type="caution">
    <text evidence="2">The sequence shown here is derived from an EMBL/GenBank/DDBJ whole genome shotgun (WGS) entry which is preliminary data.</text>
</comment>
<evidence type="ECO:0000313" key="2">
    <source>
        <dbReference type="EMBL" id="KAL0301664.1"/>
    </source>
</evidence>
<accession>A0AAW2K466</accession>
<dbReference type="EMBL" id="JACGWJ010000030">
    <property type="protein sequence ID" value="KAL0301664.1"/>
    <property type="molecule type" value="Genomic_DNA"/>
</dbReference>
<feature type="compositionally biased region" description="Polar residues" evidence="1">
    <location>
        <begin position="67"/>
        <end position="79"/>
    </location>
</feature>
<organism evidence="2">
    <name type="scientific">Sesamum radiatum</name>
    <name type="common">Black benniseed</name>
    <dbReference type="NCBI Taxonomy" id="300843"/>
    <lineage>
        <taxon>Eukaryota</taxon>
        <taxon>Viridiplantae</taxon>
        <taxon>Streptophyta</taxon>
        <taxon>Embryophyta</taxon>
        <taxon>Tracheophyta</taxon>
        <taxon>Spermatophyta</taxon>
        <taxon>Magnoliopsida</taxon>
        <taxon>eudicotyledons</taxon>
        <taxon>Gunneridae</taxon>
        <taxon>Pentapetalae</taxon>
        <taxon>asterids</taxon>
        <taxon>lamiids</taxon>
        <taxon>Lamiales</taxon>
        <taxon>Pedaliaceae</taxon>
        <taxon>Sesamum</taxon>
    </lineage>
</organism>
<proteinExistence type="predicted"/>
<evidence type="ECO:0000256" key="1">
    <source>
        <dbReference type="SAM" id="MobiDB-lite"/>
    </source>
</evidence>
<gene>
    <name evidence="2" type="ORF">Sradi_6443200</name>
</gene>
<reference evidence="2" key="1">
    <citation type="submission" date="2020-06" db="EMBL/GenBank/DDBJ databases">
        <authorList>
            <person name="Li T."/>
            <person name="Hu X."/>
            <person name="Zhang T."/>
            <person name="Song X."/>
            <person name="Zhang H."/>
            <person name="Dai N."/>
            <person name="Sheng W."/>
            <person name="Hou X."/>
            <person name="Wei L."/>
        </authorList>
    </citation>
    <scope>NUCLEOTIDE SEQUENCE</scope>
    <source>
        <strain evidence="2">G02</strain>
        <tissue evidence="2">Leaf</tissue>
    </source>
</reference>
<name>A0AAW2K466_SESRA</name>
<reference evidence="2" key="2">
    <citation type="journal article" date="2024" name="Plant">
        <title>Genomic evolution and insights into agronomic trait innovations of Sesamum species.</title>
        <authorList>
            <person name="Miao H."/>
            <person name="Wang L."/>
            <person name="Qu L."/>
            <person name="Liu H."/>
            <person name="Sun Y."/>
            <person name="Le M."/>
            <person name="Wang Q."/>
            <person name="Wei S."/>
            <person name="Zheng Y."/>
            <person name="Lin W."/>
            <person name="Duan Y."/>
            <person name="Cao H."/>
            <person name="Xiong S."/>
            <person name="Wang X."/>
            <person name="Wei L."/>
            <person name="Li C."/>
            <person name="Ma Q."/>
            <person name="Ju M."/>
            <person name="Zhao R."/>
            <person name="Li G."/>
            <person name="Mu C."/>
            <person name="Tian Q."/>
            <person name="Mei H."/>
            <person name="Zhang T."/>
            <person name="Gao T."/>
            <person name="Zhang H."/>
        </authorList>
    </citation>
    <scope>NUCLEOTIDE SEQUENCE</scope>
    <source>
        <strain evidence="2">G02</strain>
    </source>
</reference>
<feature type="region of interest" description="Disordered" evidence="1">
    <location>
        <begin position="38"/>
        <end position="100"/>
    </location>
</feature>
<protein>
    <submittedName>
        <fullName evidence="2">Uncharacterized protein</fullName>
    </submittedName>
</protein>